<evidence type="ECO:0000313" key="4">
    <source>
        <dbReference type="Proteomes" id="UP000830401"/>
    </source>
</evidence>
<keyword evidence="4" id="KW-1185">Reference proteome</keyword>
<dbReference type="Gene3D" id="1.10.1740.10">
    <property type="match status" value="1"/>
</dbReference>
<dbReference type="SUPFAM" id="SSF88946">
    <property type="entry name" value="Sigma2 domain of RNA polymerase sigma factors"/>
    <property type="match status" value="1"/>
</dbReference>
<name>A0ABY4GEL5_9BACT</name>
<dbReference type="InterPro" id="IPR013325">
    <property type="entry name" value="RNA_pol_sigma_r2"/>
</dbReference>
<evidence type="ECO:0000256" key="1">
    <source>
        <dbReference type="SAM" id="MobiDB-lite"/>
    </source>
</evidence>
<protein>
    <submittedName>
        <fullName evidence="3">Sigma-70 family RNA polymerase sigma factor</fullName>
    </submittedName>
</protein>
<geneLocation type="plasmid" evidence="3 4">
    <name>unnamed4</name>
</geneLocation>
<dbReference type="InterPro" id="IPR007627">
    <property type="entry name" value="RNA_pol_sigma70_r2"/>
</dbReference>
<evidence type="ECO:0000259" key="2">
    <source>
        <dbReference type="Pfam" id="PF04542"/>
    </source>
</evidence>
<feature type="region of interest" description="Disordered" evidence="1">
    <location>
        <begin position="87"/>
        <end position="110"/>
    </location>
</feature>
<organism evidence="3 4">
    <name type="scientific">Hymenobacter volaticus</name>
    <dbReference type="NCBI Taxonomy" id="2932254"/>
    <lineage>
        <taxon>Bacteria</taxon>
        <taxon>Pseudomonadati</taxon>
        <taxon>Bacteroidota</taxon>
        <taxon>Cytophagia</taxon>
        <taxon>Cytophagales</taxon>
        <taxon>Hymenobacteraceae</taxon>
        <taxon>Hymenobacter</taxon>
    </lineage>
</organism>
<proteinExistence type="predicted"/>
<reference evidence="3" key="1">
    <citation type="submission" date="2022-04" db="EMBL/GenBank/DDBJ databases">
        <title>Hymenobacter sp. isolated from the air.</title>
        <authorList>
            <person name="Won M."/>
            <person name="Lee C.-M."/>
            <person name="Woen H.-Y."/>
            <person name="Kwon S.-W."/>
        </authorList>
    </citation>
    <scope>NUCLEOTIDE SEQUENCE</scope>
    <source>
        <strain evidence="3">5420S-77</strain>
        <plasmid evidence="3">unnamed4</plasmid>
    </source>
</reference>
<accession>A0ABY4GEL5</accession>
<dbReference type="Proteomes" id="UP000830401">
    <property type="component" value="Plasmid unnamed4"/>
</dbReference>
<gene>
    <name evidence="3" type="ORF">MUN86_27155</name>
</gene>
<feature type="domain" description="RNA polymerase sigma-70 region 2" evidence="2">
    <location>
        <begin position="13"/>
        <end position="74"/>
    </location>
</feature>
<dbReference type="RefSeq" id="WP_245127123.1">
    <property type="nucleotide sequence ID" value="NZ_CP095065.1"/>
</dbReference>
<dbReference type="EMBL" id="CP095065">
    <property type="protein sequence ID" value="UOQ69373.1"/>
    <property type="molecule type" value="Genomic_DNA"/>
</dbReference>
<keyword evidence="3" id="KW-0614">Plasmid</keyword>
<dbReference type="Pfam" id="PF04542">
    <property type="entry name" value="Sigma70_r2"/>
    <property type="match status" value="1"/>
</dbReference>
<sequence length="123" mass="14211">MATEKHFLEQLNQHLGIAHKISRAYQPDADERADLLQEMVYQLWRSYPSFTGQAKFSTWMYSVCLHTALADRRTVRKRQHEPLVAWHEQIPDPPLMTGRRPSSGCSTPLRRSLPSTRPSCCCT</sequence>
<evidence type="ECO:0000313" key="3">
    <source>
        <dbReference type="EMBL" id="UOQ69373.1"/>
    </source>
</evidence>